<dbReference type="CDD" id="cd03794">
    <property type="entry name" value="GT4_WbuB-like"/>
    <property type="match status" value="1"/>
</dbReference>
<dbReference type="PANTHER" id="PTHR12526">
    <property type="entry name" value="GLYCOSYLTRANSFERASE"/>
    <property type="match status" value="1"/>
</dbReference>
<dbReference type="InterPro" id="IPR028098">
    <property type="entry name" value="Glyco_trans_4-like_N"/>
</dbReference>
<dbReference type="PATRIC" id="fig|151081.8.peg.3334"/>
<organism evidence="5 6">
    <name type="scientific">Pseudoalteromonas ruthenica</name>
    <dbReference type="NCBI Taxonomy" id="151081"/>
    <lineage>
        <taxon>Bacteria</taxon>
        <taxon>Pseudomonadati</taxon>
        <taxon>Pseudomonadota</taxon>
        <taxon>Gammaproteobacteria</taxon>
        <taxon>Alteromonadales</taxon>
        <taxon>Pseudoalteromonadaceae</taxon>
        <taxon>Pseudoalteromonas</taxon>
    </lineage>
</organism>
<accession>A0A0F4PTE5</accession>
<name>A0A0F4PTE5_9GAMM</name>
<dbReference type="PANTHER" id="PTHR12526:SF629">
    <property type="entry name" value="TEICHURONIC ACID BIOSYNTHESIS GLYCOSYLTRANSFERASE TUAH-RELATED"/>
    <property type="match status" value="1"/>
</dbReference>
<dbReference type="Gene3D" id="3.40.50.2000">
    <property type="entry name" value="Glycogen Phosphorylase B"/>
    <property type="match status" value="2"/>
</dbReference>
<evidence type="ECO:0000256" key="2">
    <source>
        <dbReference type="ARBA" id="ARBA00022679"/>
    </source>
</evidence>
<evidence type="ECO:0008006" key="7">
    <source>
        <dbReference type="Google" id="ProtNLM"/>
    </source>
</evidence>
<evidence type="ECO:0000313" key="6">
    <source>
        <dbReference type="Proteomes" id="UP000033664"/>
    </source>
</evidence>
<comment type="caution">
    <text evidence="5">The sequence shown here is derived from an EMBL/GenBank/DDBJ whole genome shotgun (WGS) entry which is preliminary data.</text>
</comment>
<dbReference type="InterPro" id="IPR001296">
    <property type="entry name" value="Glyco_trans_1"/>
</dbReference>
<dbReference type="GO" id="GO:1901135">
    <property type="term" value="P:carbohydrate derivative metabolic process"/>
    <property type="evidence" value="ECO:0007669"/>
    <property type="project" value="UniProtKB-ARBA"/>
</dbReference>
<feature type="domain" description="Glycosyl transferase family 1" evidence="3">
    <location>
        <begin position="179"/>
        <end position="339"/>
    </location>
</feature>
<proteinExistence type="predicted"/>
<dbReference type="OrthoDB" id="9815351at2"/>
<dbReference type="SUPFAM" id="SSF53756">
    <property type="entry name" value="UDP-Glycosyltransferase/glycogen phosphorylase"/>
    <property type="match status" value="1"/>
</dbReference>
<dbReference type="AlphaFoldDB" id="A0A0F4PTE5"/>
<evidence type="ECO:0000313" key="5">
    <source>
        <dbReference type="EMBL" id="KJY98697.1"/>
    </source>
</evidence>
<dbReference type="EMBL" id="JXXZ01000010">
    <property type="protein sequence ID" value="KJY98697.1"/>
    <property type="molecule type" value="Genomic_DNA"/>
</dbReference>
<dbReference type="Pfam" id="PF00534">
    <property type="entry name" value="Glycos_transf_1"/>
    <property type="match status" value="1"/>
</dbReference>
<evidence type="ECO:0000259" key="4">
    <source>
        <dbReference type="Pfam" id="PF13439"/>
    </source>
</evidence>
<evidence type="ECO:0000256" key="1">
    <source>
        <dbReference type="ARBA" id="ARBA00022676"/>
    </source>
</evidence>
<keyword evidence="1" id="KW-0328">Glycosyltransferase</keyword>
<dbReference type="GO" id="GO:0016757">
    <property type="term" value="F:glycosyltransferase activity"/>
    <property type="evidence" value="ECO:0007669"/>
    <property type="project" value="UniProtKB-KW"/>
</dbReference>
<keyword evidence="6" id="KW-1185">Reference proteome</keyword>
<dbReference type="Pfam" id="PF13439">
    <property type="entry name" value="Glyco_transf_4"/>
    <property type="match status" value="1"/>
</dbReference>
<dbReference type="Proteomes" id="UP000033664">
    <property type="component" value="Unassembled WGS sequence"/>
</dbReference>
<sequence>MHICHLTSVHNRSDTRVYLKMCESLKSAGYKVSLVVADGQGDETKDGVNIFDVGTASSRFSRILKMPKEVAVKGLELNADVYHMHDPELLTVANLLKNNGKKVIFDAHEDFPKQLLSKPYLSKPVAKILSFAADSYEKYKVPKLDGIIAATPVIRDKFKNMNTNVVDINNYPILGELQRSGNVERESYFAYVGAFSKIRGIVELAQALSINTSLTLKVAGKCQEQETLRQVNESLGAGNIEFLGSVDRKGVQLLLEKAIAGLVTFLPEPNHVEAQPNKLFEYMSAGLPVIASNFPLWRNVVEKHECGICVDPTDPQQIADAMQFLVDNPEKAKQMGKNGVAAVESKYSWQPEFAKLKAFYEKVSQ</sequence>
<protein>
    <recommendedName>
        <fullName evidence="7">Glycosyl transferase</fullName>
    </recommendedName>
</protein>
<reference evidence="5" key="1">
    <citation type="journal article" date="2015" name="BMC Genomics">
        <title>Genome mining reveals unlocked bioactive potential of marine Gram-negative bacteria.</title>
        <authorList>
            <person name="Machado H."/>
            <person name="Sonnenschein E.C."/>
            <person name="Melchiorsen J."/>
            <person name="Gram L."/>
        </authorList>
    </citation>
    <scope>NUCLEOTIDE SEQUENCE [LARGE SCALE GENOMIC DNA]</scope>
    <source>
        <strain evidence="5">S3137</strain>
    </source>
</reference>
<keyword evidence="2" id="KW-0808">Transferase</keyword>
<evidence type="ECO:0000259" key="3">
    <source>
        <dbReference type="Pfam" id="PF00534"/>
    </source>
</evidence>
<feature type="domain" description="Glycosyltransferase subfamily 4-like N-terminal" evidence="4">
    <location>
        <begin position="16"/>
        <end position="160"/>
    </location>
</feature>
<gene>
    <name evidence="5" type="ORF">TW72_13325</name>
</gene>